<proteinExistence type="predicted"/>
<comment type="caution">
    <text evidence="2">The sequence shown here is derived from an EMBL/GenBank/DDBJ whole genome shotgun (WGS) entry which is preliminary data.</text>
</comment>
<sequence>MRQKNLSTEAFRQHIYRLHKKGIIEAKGNKVYIYRENLLKFSVKRNSIMKNIFPDKTEKVLISFDIPEKKKKMRDWLRNQIKYWDFEMIHESLWLGYGPLPKAFNDRLKHLGIYKNVRVFRVRKIA</sequence>
<dbReference type="Pfam" id="PF20803">
    <property type="entry name" value="PaaX_M"/>
    <property type="match status" value="1"/>
</dbReference>
<organism evidence="2 3">
    <name type="scientific">Candidatus Nomurabacteria bacterium RIFCSPHIGHO2_02_FULL_37_13</name>
    <dbReference type="NCBI Taxonomy" id="1801750"/>
    <lineage>
        <taxon>Bacteria</taxon>
        <taxon>Candidatus Nomuraibacteriota</taxon>
    </lineage>
</organism>
<accession>A0A1F6W764</accession>
<protein>
    <recommendedName>
        <fullName evidence="1">Transcriptional repressor PaaX-like central Cas2-like domain-containing protein</fullName>
    </recommendedName>
</protein>
<dbReference type="EMBL" id="MFUA01000002">
    <property type="protein sequence ID" value="OGI77749.1"/>
    <property type="molecule type" value="Genomic_DNA"/>
</dbReference>
<dbReference type="Proteomes" id="UP000178374">
    <property type="component" value="Unassembled WGS sequence"/>
</dbReference>
<dbReference type="InterPro" id="IPR048846">
    <property type="entry name" value="PaaX-like_central"/>
</dbReference>
<reference evidence="2 3" key="1">
    <citation type="journal article" date="2016" name="Nat. Commun.">
        <title>Thousands of microbial genomes shed light on interconnected biogeochemical processes in an aquifer system.</title>
        <authorList>
            <person name="Anantharaman K."/>
            <person name="Brown C.T."/>
            <person name="Hug L.A."/>
            <person name="Sharon I."/>
            <person name="Castelle C.J."/>
            <person name="Probst A.J."/>
            <person name="Thomas B.C."/>
            <person name="Singh A."/>
            <person name="Wilkins M.J."/>
            <person name="Karaoz U."/>
            <person name="Brodie E.L."/>
            <person name="Williams K.H."/>
            <person name="Hubbard S.S."/>
            <person name="Banfield J.F."/>
        </authorList>
    </citation>
    <scope>NUCLEOTIDE SEQUENCE [LARGE SCALE GENOMIC DNA]</scope>
</reference>
<evidence type="ECO:0000313" key="2">
    <source>
        <dbReference type="EMBL" id="OGI77749.1"/>
    </source>
</evidence>
<evidence type="ECO:0000259" key="1">
    <source>
        <dbReference type="Pfam" id="PF20803"/>
    </source>
</evidence>
<name>A0A1F6W764_9BACT</name>
<dbReference type="AlphaFoldDB" id="A0A1F6W764"/>
<dbReference type="STRING" id="1801750.A3B85_03240"/>
<gene>
    <name evidence="2" type="ORF">A3B85_03240</name>
</gene>
<evidence type="ECO:0000313" key="3">
    <source>
        <dbReference type="Proteomes" id="UP000178374"/>
    </source>
</evidence>
<feature type="domain" description="Transcriptional repressor PaaX-like central Cas2-like" evidence="1">
    <location>
        <begin position="61"/>
        <end position="124"/>
    </location>
</feature>